<dbReference type="KEGG" id="vg:79707310"/>
<dbReference type="RefSeq" id="YP_010742770.1">
    <property type="nucleotide sequence ID" value="NC_073092.1"/>
</dbReference>
<keyword evidence="2" id="KW-1185">Reference proteome</keyword>
<reference evidence="1 2" key="1">
    <citation type="submission" date="2019-12" db="EMBL/GenBank/DDBJ databases">
        <authorList>
            <person name="Ansaldi M."/>
            <person name="Clavijo F."/>
        </authorList>
    </citation>
    <scope>NUCLEOTIDE SEQUENCE [LARGE SCALE GENOMIC DNA]</scope>
</reference>
<protein>
    <submittedName>
        <fullName evidence="1">Uncharacterized protein</fullName>
    </submittedName>
</protein>
<organism evidence="1 2">
    <name type="scientific">Xanthomonas phage Suba</name>
    <dbReference type="NCBI Taxonomy" id="2674975"/>
    <lineage>
        <taxon>Viruses</taxon>
        <taxon>Duplodnaviria</taxon>
        <taxon>Heunggongvirae</taxon>
        <taxon>Uroviricota</taxon>
        <taxon>Caudoviricetes</taxon>
        <taxon>Stanbaylleyvirinae</taxon>
        <taxon>Subavirus</taxon>
        <taxon>Subavirus suba</taxon>
    </lineage>
</organism>
<evidence type="ECO:0000313" key="1">
    <source>
        <dbReference type="EMBL" id="CAA2409771.1"/>
    </source>
</evidence>
<sequence>MGKPAKFYFATFFCVRCVIDFTDVTVAYNFKSSAQIQIGYAVNSYLRGIENARKKTFFQRIAKPPN</sequence>
<proteinExistence type="predicted"/>
<evidence type="ECO:0000313" key="2">
    <source>
        <dbReference type="Proteomes" id="UP000464334"/>
    </source>
</evidence>
<dbReference type="GeneID" id="79707310"/>
<accession>A0A679KLD4</accession>
<name>A0A679KLD4_9CAUD</name>
<dbReference type="Proteomes" id="UP000464334">
    <property type="component" value="Chromosome"/>
</dbReference>
<dbReference type="EMBL" id="LR743530">
    <property type="protein sequence ID" value="CAA2409771.1"/>
    <property type="molecule type" value="Genomic_DNA"/>
</dbReference>